<keyword evidence="8" id="KW-0479">Metal-binding</keyword>
<feature type="binding site" evidence="8 9">
    <location>
        <position position="85"/>
    </location>
    <ligand>
        <name>ATP</name>
        <dbReference type="ChEBI" id="CHEBI:30616"/>
    </ligand>
</feature>
<accession>A0ABQ2NTY9</accession>
<evidence type="ECO:0000256" key="10">
    <source>
        <dbReference type="RuleBase" id="RU004011"/>
    </source>
</evidence>
<dbReference type="EC" id="2.7.4.6" evidence="8 11"/>
<comment type="catalytic activity">
    <reaction evidence="8 11">
        <text>a 2'-deoxyribonucleoside 5'-diphosphate + ATP = a 2'-deoxyribonucleoside 5'-triphosphate + ADP</text>
        <dbReference type="Rhea" id="RHEA:44640"/>
        <dbReference type="ChEBI" id="CHEBI:30616"/>
        <dbReference type="ChEBI" id="CHEBI:61560"/>
        <dbReference type="ChEBI" id="CHEBI:73316"/>
        <dbReference type="ChEBI" id="CHEBI:456216"/>
        <dbReference type="EC" id="2.7.4.6"/>
    </reaction>
</comment>
<evidence type="ECO:0000256" key="8">
    <source>
        <dbReference type="HAMAP-Rule" id="MF_00451"/>
    </source>
</evidence>
<dbReference type="Gene3D" id="3.30.70.141">
    <property type="entry name" value="Nucleoside diphosphate kinase-like domain"/>
    <property type="match status" value="1"/>
</dbReference>
<feature type="binding site" evidence="8 9">
    <location>
        <position position="79"/>
    </location>
    <ligand>
        <name>ATP</name>
        <dbReference type="ChEBI" id="CHEBI:30616"/>
    </ligand>
</feature>
<evidence type="ECO:0000256" key="4">
    <source>
        <dbReference type="ARBA" id="ARBA00022741"/>
    </source>
</evidence>
<keyword evidence="5 8" id="KW-0418">Kinase</keyword>
<feature type="modified residue" description="Phosphoserine" evidence="8">
    <location>
        <position position="116"/>
    </location>
</feature>
<comment type="function">
    <text evidence="8">Major role in the synthesis of nucleoside triphosphates other than ATP. The ATP gamma phosphate is transferred to the NDP beta phosphate via a ping-pong mechanism, using a phosphorylated active-site intermediate.</text>
</comment>
<dbReference type="PANTHER" id="PTHR11349">
    <property type="entry name" value="NUCLEOSIDE DIPHOSPHATE KINASE"/>
    <property type="match status" value="1"/>
</dbReference>
<dbReference type="CDD" id="cd04413">
    <property type="entry name" value="NDPk_I"/>
    <property type="match status" value="1"/>
</dbReference>
<proteinExistence type="inferred from homology"/>
<keyword evidence="8" id="KW-0963">Cytoplasm</keyword>
<organism evidence="13 14">
    <name type="scientific">Oceanobacillus neutriphilus</name>
    <dbReference type="NCBI Taxonomy" id="531815"/>
    <lineage>
        <taxon>Bacteria</taxon>
        <taxon>Bacillati</taxon>
        <taxon>Bacillota</taxon>
        <taxon>Bacilli</taxon>
        <taxon>Bacillales</taxon>
        <taxon>Bacillaceae</taxon>
        <taxon>Oceanobacillus</taxon>
    </lineage>
</organism>
<dbReference type="EMBL" id="BMLW01000005">
    <property type="protein sequence ID" value="GGP10479.1"/>
    <property type="molecule type" value="Genomic_DNA"/>
</dbReference>
<feature type="binding site" evidence="8 9">
    <location>
        <position position="3"/>
    </location>
    <ligand>
        <name>ATP</name>
        <dbReference type="ChEBI" id="CHEBI:30616"/>
    </ligand>
</feature>
<evidence type="ECO:0000256" key="9">
    <source>
        <dbReference type="PROSITE-ProRule" id="PRU00706"/>
    </source>
</evidence>
<comment type="similarity">
    <text evidence="2 8 9 10">Belongs to the NDK family.</text>
</comment>
<evidence type="ECO:0000256" key="1">
    <source>
        <dbReference type="ARBA" id="ARBA00001946"/>
    </source>
</evidence>
<keyword evidence="6 8" id="KW-0067">ATP-binding</keyword>
<sequence length="142" mass="15763">MVKPDGVQRNLIGDIVARFEQKGFKLVGAKLMTISADLAETHYSEHKERPFFGELVEFITSGPVFAMVWEGENVVASARTMMGKTNPSEALPGTIRGDYGISVGKNIIHGSDSLESASREIGLFFDEKELNSYEKQTEAWIY</sequence>
<dbReference type="NCBIfam" id="NF001908">
    <property type="entry name" value="PRK00668.1"/>
    <property type="match status" value="1"/>
</dbReference>
<dbReference type="Proteomes" id="UP000641206">
    <property type="component" value="Unassembled WGS sequence"/>
</dbReference>
<dbReference type="InterPro" id="IPR023005">
    <property type="entry name" value="Nucleoside_diP_kinase_AS"/>
</dbReference>
<keyword evidence="7 8" id="KW-0546">Nucleotide metabolism</keyword>
<dbReference type="SMART" id="SM00562">
    <property type="entry name" value="NDK"/>
    <property type="match status" value="1"/>
</dbReference>
<gene>
    <name evidence="8 13" type="primary">ndk</name>
    <name evidence="13" type="ORF">GCM10011346_18770</name>
</gene>
<evidence type="ECO:0000256" key="2">
    <source>
        <dbReference type="ARBA" id="ARBA00008142"/>
    </source>
</evidence>
<evidence type="ECO:0000313" key="13">
    <source>
        <dbReference type="EMBL" id="GGP10479.1"/>
    </source>
</evidence>
<evidence type="ECO:0000256" key="11">
    <source>
        <dbReference type="RuleBase" id="RU004013"/>
    </source>
</evidence>
<name>A0ABQ2NTY9_9BACI</name>
<dbReference type="GO" id="GO:0016301">
    <property type="term" value="F:kinase activity"/>
    <property type="evidence" value="ECO:0007669"/>
    <property type="project" value="UniProtKB-KW"/>
</dbReference>
<keyword evidence="8" id="KW-0597">Phosphoprotein</keyword>
<dbReference type="Pfam" id="PF00334">
    <property type="entry name" value="NDK"/>
    <property type="match status" value="1"/>
</dbReference>
<comment type="subunit">
    <text evidence="8">Homotetramer.</text>
</comment>
<evidence type="ECO:0000313" key="14">
    <source>
        <dbReference type="Proteomes" id="UP000641206"/>
    </source>
</evidence>
<comment type="catalytic activity">
    <reaction evidence="8">
        <text>a ribonucleoside 5'-diphosphate + ATP = a ribonucleoside 5'-triphosphate + ADP</text>
        <dbReference type="Rhea" id="RHEA:18113"/>
        <dbReference type="ChEBI" id="CHEBI:30616"/>
        <dbReference type="ChEBI" id="CHEBI:57930"/>
        <dbReference type="ChEBI" id="CHEBI:61557"/>
        <dbReference type="ChEBI" id="CHEBI:456216"/>
        <dbReference type="EC" id="2.7.4.6"/>
    </reaction>
</comment>
<protein>
    <recommendedName>
        <fullName evidence="8 11">Nucleoside diphosphate kinase</fullName>
        <shortName evidence="8">NDK</shortName>
        <shortName evidence="8">NDP kinase</shortName>
        <ecNumber evidence="8 11">2.7.4.6</ecNumber>
    </recommendedName>
    <alternativeName>
        <fullName evidence="8">Nucleoside-2-P kinase</fullName>
    </alternativeName>
</protein>
<feature type="binding site" evidence="8 9">
    <location>
        <position position="51"/>
    </location>
    <ligand>
        <name>ATP</name>
        <dbReference type="ChEBI" id="CHEBI:30616"/>
    </ligand>
</feature>
<keyword evidence="3 8" id="KW-0808">Transferase</keyword>
<feature type="domain" description="Nucleoside diphosphate kinase-like" evidence="12">
    <location>
        <begin position="1"/>
        <end position="132"/>
    </location>
</feature>
<evidence type="ECO:0000256" key="3">
    <source>
        <dbReference type="ARBA" id="ARBA00022679"/>
    </source>
</evidence>
<keyword evidence="4 8" id="KW-0547">Nucleotide-binding</keyword>
<reference evidence="14" key="1">
    <citation type="journal article" date="2019" name="Int. J. Syst. Evol. Microbiol.">
        <title>The Global Catalogue of Microorganisms (GCM) 10K type strain sequencing project: providing services to taxonomists for standard genome sequencing and annotation.</title>
        <authorList>
            <consortium name="The Broad Institute Genomics Platform"/>
            <consortium name="The Broad Institute Genome Sequencing Center for Infectious Disease"/>
            <person name="Wu L."/>
            <person name="Ma J."/>
        </authorList>
    </citation>
    <scope>NUCLEOTIDE SEQUENCE [LARGE SCALE GENOMIC DNA]</scope>
    <source>
        <strain evidence="14">CGMCC 1.7693</strain>
    </source>
</reference>
<dbReference type="InterPro" id="IPR001564">
    <property type="entry name" value="Nucleoside_diP_kinase"/>
</dbReference>
<dbReference type="PRINTS" id="PR01243">
    <property type="entry name" value="NUCDPKINASE"/>
</dbReference>
<comment type="subcellular location">
    <subcellularLocation>
        <location evidence="8">Cytoplasm</location>
    </subcellularLocation>
</comment>
<comment type="cofactor">
    <cofactor evidence="1 8">
        <name>Mg(2+)</name>
        <dbReference type="ChEBI" id="CHEBI:18420"/>
    </cofactor>
</comment>
<dbReference type="HAMAP" id="MF_00451">
    <property type="entry name" value="NDP_kinase"/>
    <property type="match status" value="1"/>
</dbReference>
<evidence type="ECO:0000256" key="7">
    <source>
        <dbReference type="ARBA" id="ARBA00023080"/>
    </source>
</evidence>
<dbReference type="PROSITE" id="PS51374">
    <property type="entry name" value="NDPK_LIKE"/>
    <property type="match status" value="1"/>
</dbReference>
<keyword evidence="14" id="KW-1185">Reference proteome</keyword>
<dbReference type="InterPro" id="IPR036850">
    <property type="entry name" value="NDK-like_dom_sf"/>
</dbReference>
<comment type="caution">
    <text evidence="13">The sequence shown here is derived from an EMBL/GenBank/DDBJ whole genome shotgun (WGS) entry which is preliminary data.</text>
</comment>
<evidence type="ECO:0000256" key="5">
    <source>
        <dbReference type="ARBA" id="ARBA00022777"/>
    </source>
</evidence>
<feature type="active site" description="Pros-phosphohistidine intermediate" evidence="8 9">
    <location>
        <position position="109"/>
    </location>
</feature>
<dbReference type="InterPro" id="IPR034907">
    <property type="entry name" value="NDK-like_dom"/>
</dbReference>
<feature type="binding site" evidence="8 9">
    <location>
        <position position="106"/>
    </location>
    <ligand>
        <name>ATP</name>
        <dbReference type="ChEBI" id="CHEBI:30616"/>
    </ligand>
</feature>
<dbReference type="SUPFAM" id="SSF54919">
    <property type="entry name" value="Nucleoside diphosphate kinase, NDK"/>
    <property type="match status" value="1"/>
</dbReference>
<keyword evidence="8" id="KW-0460">Magnesium</keyword>
<dbReference type="PROSITE" id="PS00469">
    <property type="entry name" value="NDPK"/>
    <property type="match status" value="1"/>
</dbReference>
<evidence type="ECO:0000259" key="12">
    <source>
        <dbReference type="SMART" id="SM00562"/>
    </source>
</evidence>
<evidence type="ECO:0000256" key="6">
    <source>
        <dbReference type="ARBA" id="ARBA00022840"/>
    </source>
</evidence>
<feature type="modified residue" description="Phosphothreonine" evidence="8">
    <location>
        <position position="85"/>
    </location>
</feature>
<feature type="binding site" evidence="8 9">
    <location>
        <position position="96"/>
    </location>
    <ligand>
        <name>ATP</name>
        <dbReference type="ChEBI" id="CHEBI:30616"/>
    </ligand>
</feature>